<dbReference type="EMBL" id="JABBKX010000002">
    <property type="protein sequence ID" value="NMJ41391.1"/>
    <property type="molecule type" value="Genomic_DNA"/>
</dbReference>
<name>A0A848EA84_9PROT</name>
<gene>
    <name evidence="1" type="ORF">GWK16_09080</name>
</gene>
<dbReference type="InterPro" id="IPR029068">
    <property type="entry name" value="Glyas_Bleomycin-R_OHBP_Dase"/>
</dbReference>
<dbReference type="Gene3D" id="3.10.180.10">
    <property type="entry name" value="2,3-Dihydroxybiphenyl 1,2-Dioxygenase, domain 1"/>
    <property type="match status" value="1"/>
</dbReference>
<reference evidence="1 2" key="1">
    <citation type="submission" date="2020-03" db="EMBL/GenBank/DDBJ databases">
        <authorList>
            <person name="Sun Q."/>
        </authorList>
    </citation>
    <scope>NUCLEOTIDE SEQUENCE [LARGE SCALE GENOMIC DNA]</scope>
    <source>
        <strain evidence="1 2">JC162</strain>
    </source>
</reference>
<proteinExistence type="predicted"/>
<evidence type="ECO:0000313" key="1">
    <source>
        <dbReference type="EMBL" id="NMJ41391.1"/>
    </source>
</evidence>
<keyword evidence="2" id="KW-1185">Reference proteome</keyword>
<evidence type="ECO:0000313" key="2">
    <source>
        <dbReference type="Proteomes" id="UP000548582"/>
    </source>
</evidence>
<dbReference type="CDD" id="cd06587">
    <property type="entry name" value="VOC"/>
    <property type="match status" value="1"/>
</dbReference>
<dbReference type="Proteomes" id="UP000548582">
    <property type="component" value="Unassembled WGS sequence"/>
</dbReference>
<comment type="caution">
    <text evidence="1">The sequence shown here is derived from an EMBL/GenBank/DDBJ whole genome shotgun (WGS) entry which is preliminary data.</text>
</comment>
<dbReference type="SUPFAM" id="SSF54593">
    <property type="entry name" value="Glyoxalase/Bleomycin resistance protein/Dihydroxybiphenyl dioxygenase"/>
    <property type="match status" value="1"/>
</dbReference>
<organism evidence="1 2">
    <name type="scientific">Neoroseomonas marina</name>
    <dbReference type="NCBI Taxonomy" id="1232220"/>
    <lineage>
        <taxon>Bacteria</taxon>
        <taxon>Pseudomonadati</taxon>
        <taxon>Pseudomonadota</taxon>
        <taxon>Alphaproteobacteria</taxon>
        <taxon>Acetobacterales</taxon>
        <taxon>Acetobacteraceae</taxon>
        <taxon>Neoroseomonas</taxon>
    </lineage>
</organism>
<protein>
    <submittedName>
        <fullName evidence="1">VOC family protein</fullName>
    </submittedName>
</protein>
<dbReference type="AlphaFoldDB" id="A0A848EA84"/>
<accession>A0A848EA84</accession>
<sequence length="120" mass="13059">MLTRRIYTFLLTSNLATSEIWYTKLFGRGPDNRPMGTLVQWELFAQAGVGLSTDDEIASRGAIFIIVDDVAAERHRLQGLGIALGDDIAGDYSTLAQVRDPDGNMITFATVPSPPYPPAS</sequence>